<dbReference type="PROSITE" id="PS51257">
    <property type="entry name" value="PROKAR_LIPOPROTEIN"/>
    <property type="match status" value="1"/>
</dbReference>
<proteinExistence type="predicted"/>
<dbReference type="EMBL" id="BLXT01005841">
    <property type="protein sequence ID" value="GFO26486.1"/>
    <property type="molecule type" value="Genomic_DNA"/>
</dbReference>
<comment type="caution">
    <text evidence="1">The sequence shown here is derived from an EMBL/GenBank/DDBJ whole genome shotgun (WGS) entry which is preliminary data.</text>
</comment>
<keyword evidence="2" id="KW-1185">Reference proteome</keyword>
<dbReference type="AlphaFoldDB" id="A0AAV4BTF7"/>
<organism evidence="1 2">
    <name type="scientific">Plakobranchus ocellatus</name>
    <dbReference type="NCBI Taxonomy" id="259542"/>
    <lineage>
        <taxon>Eukaryota</taxon>
        <taxon>Metazoa</taxon>
        <taxon>Spiralia</taxon>
        <taxon>Lophotrochozoa</taxon>
        <taxon>Mollusca</taxon>
        <taxon>Gastropoda</taxon>
        <taxon>Heterobranchia</taxon>
        <taxon>Euthyneura</taxon>
        <taxon>Panpulmonata</taxon>
        <taxon>Sacoglossa</taxon>
        <taxon>Placobranchoidea</taxon>
        <taxon>Plakobranchidae</taxon>
        <taxon>Plakobranchus</taxon>
    </lineage>
</organism>
<sequence>MGKLEFPKKKRKNTTTPSLITFLGGCNITKVVDERTDLMQQCHLEAAMECFNSSAKVLSATIVELCDMLTLRLSEIQYFEPGPYLLYSDQAKYVTLKGGTPCFYYIPDANESLESNTPQINLMQTAIMTVTEIFEKEAQKATNEHFDIDSQDITIDQRNIIKIDALGLETTLECPSLNVSLNECLLRNISFKPETLSASLKETKFSLSVDLQHAGDHEDISRDKDRIPRVFPMCTCLKIVAAFESLDFFDASTENLNQKVCVVQVQLSETAVMKVDWFQALQMTIGQANQMQWSRGVEAALNWTEWNSDLLTGKPKSRQIVGSLSALRSNLMKALNIAEDIKIYIESFMKETSALCPYDTLESAMICFVIYRQWIGPFQEINRGRDAEKCSLLDLRHRNSEQFTAYNNAHSPHPNFLYIIYHLAYLSLYRLY</sequence>
<reference evidence="1 2" key="1">
    <citation type="journal article" date="2021" name="Elife">
        <title>Chloroplast acquisition without the gene transfer in kleptoplastic sea slugs, Plakobranchus ocellatus.</title>
        <authorList>
            <person name="Maeda T."/>
            <person name="Takahashi S."/>
            <person name="Yoshida T."/>
            <person name="Shimamura S."/>
            <person name="Takaki Y."/>
            <person name="Nagai Y."/>
            <person name="Toyoda A."/>
            <person name="Suzuki Y."/>
            <person name="Arimoto A."/>
            <person name="Ishii H."/>
            <person name="Satoh N."/>
            <person name="Nishiyama T."/>
            <person name="Hasebe M."/>
            <person name="Maruyama T."/>
            <person name="Minagawa J."/>
            <person name="Obokata J."/>
            <person name="Shigenobu S."/>
        </authorList>
    </citation>
    <scope>NUCLEOTIDE SEQUENCE [LARGE SCALE GENOMIC DNA]</scope>
</reference>
<evidence type="ECO:0000313" key="2">
    <source>
        <dbReference type="Proteomes" id="UP000735302"/>
    </source>
</evidence>
<evidence type="ECO:0000313" key="1">
    <source>
        <dbReference type="EMBL" id="GFO26486.1"/>
    </source>
</evidence>
<name>A0AAV4BTF7_9GAST</name>
<dbReference type="Proteomes" id="UP000735302">
    <property type="component" value="Unassembled WGS sequence"/>
</dbReference>
<accession>A0AAV4BTF7</accession>
<protein>
    <submittedName>
        <fullName evidence="1">Uncharacterized protein</fullName>
    </submittedName>
</protein>
<gene>
    <name evidence="1" type="ORF">PoB_005299100</name>
</gene>